<dbReference type="InterPro" id="IPR052797">
    <property type="entry name" value="RegFact_GeneExpr_CellDeath"/>
</dbReference>
<gene>
    <name evidence="1" type="ORF">NQ317_007755</name>
</gene>
<dbReference type="EMBL" id="JAPWTJ010000749">
    <property type="protein sequence ID" value="KAJ8975912.1"/>
    <property type="molecule type" value="Genomic_DNA"/>
</dbReference>
<evidence type="ECO:0000313" key="2">
    <source>
        <dbReference type="Proteomes" id="UP001162164"/>
    </source>
</evidence>
<evidence type="ECO:0000313" key="1">
    <source>
        <dbReference type="EMBL" id="KAJ8975912.1"/>
    </source>
</evidence>
<name>A0ABQ9JD98_9CUCU</name>
<feature type="non-terminal residue" evidence="1">
    <location>
        <position position="100"/>
    </location>
</feature>
<reference evidence="1" key="1">
    <citation type="journal article" date="2023" name="Insect Mol. Biol.">
        <title>Genome sequencing provides insights into the evolution of gene families encoding plant cell wall-degrading enzymes in longhorned beetles.</title>
        <authorList>
            <person name="Shin N.R."/>
            <person name="Okamura Y."/>
            <person name="Kirsch R."/>
            <person name="Pauchet Y."/>
        </authorList>
    </citation>
    <scope>NUCLEOTIDE SEQUENCE</scope>
    <source>
        <strain evidence="1">MMC_N1</strain>
    </source>
</reference>
<sequence length="100" mass="11763">MHGGIFSKFILPNKKYICYHCSKDYTSKFNLIRHISKCTSGKCTKDVECVLCKNYTYVNDNILNHYRIVHNINVITEDFCLPSFLEFEKWKDAIEENTVS</sequence>
<organism evidence="1 2">
    <name type="scientific">Molorchus minor</name>
    <dbReference type="NCBI Taxonomy" id="1323400"/>
    <lineage>
        <taxon>Eukaryota</taxon>
        <taxon>Metazoa</taxon>
        <taxon>Ecdysozoa</taxon>
        <taxon>Arthropoda</taxon>
        <taxon>Hexapoda</taxon>
        <taxon>Insecta</taxon>
        <taxon>Pterygota</taxon>
        <taxon>Neoptera</taxon>
        <taxon>Endopterygota</taxon>
        <taxon>Coleoptera</taxon>
        <taxon>Polyphaga</taxon>
        <taxon>Cucujiformia</taxon>
        <taxon>Chrysomeloidea</taxon>
        <taxon>Cerambycidae</taxon>
        <taxon>Lamiinae</taxon>
        <taxon>Monochamini</taxon>
        <taxon>Molorchus</taxon>
    </lineage>
</organism>
<comment type="caution">
    <text evidence="1">The sequence shown here is derived from an EMBL/GenBank/DDBJ whole genome shotgun (WGS) entry which is preliminary data.</text>
</comment>
<dbReference type="Proteomes" id="UP001162164">
    <property type="component" value="Unassembled WGS sequence"/>
</dbReference>
<accession>A0ABQ9JD98</accession>
<keyword evidence="2" id="KW-1185">Reference proteome</keyword>
<proteinExistence type="predicted"/>
<evidence type="ECO:0008006" key="3">
    <source>
        <dbReference type="Google" id="ProtNLM"/>
    </source>
</evidence>
<dbReference type="PANTHER" id="PTHR33936:SF24">
    <property type="entry name" value="C2H2-TYPE DOMAIN-CONTAINING PROTEIN"/>
    <property type="match status" value="1"/>
</dbReference>
<dbReference type="Gene3D" id="3.30.160.60">
    <property type="entry name" value="Classic Zinc Finger"/>
    <property type="match status" value="1"/>
</dbReference>
<protein>
    <recommendedName>
        <fullName evidence="3">C2H2-type domain-containing protein</fullName>
    </recommendedName>
</protein>
<dbReference type="PANTHER" id="PTHR33936">
    <property type="entry name" value="PROTEIN CBG17840"/>
    <property type="match status" value="1"/>
</dbReference>